<reference evidence="1" key="1">
    <citation type="journal article" date="2014" name="Int. J. Syst. Evol. Microbiol.">
        <title>Complete genome sequence of Corynebacterium casei LMG S-19264T (=DSM 44701T), isolated from a smear-ripened cheese.</title>
        <authorList>
            <consortium name="US DOE Joint Genome Institute (JGI-PGF)"/>
            <person name="Walter F."/>
            <person name="Albersmeier A."/>
            <person name="Kalinowski J."/>
            <person name="Ruckert C."/>
        </authorList>
    </citation>
    <scope>NUCLEOTIDE SEQUENCE</scope>
    <source>
        <strain evidence="1">CGMCC 1.15454</strain>
    </source>
</reference>
<keyword evidence="2" id="KW-1185">Reference proteome</keyword>
<sequence length="43" mass="5118">MFSQKDSDLEIKFADREKLIGKCVEQSNEFKLLMVIYLFMVMV</sequence>
<dbReference type="RefSeq" id="WP_268811311.1">
    <property type="nucleotide sequence ID" value="NZ_BMJD01000017.1"/>
</dbReference>
<comment type="caution">
    <text evidence="1">The sequence shown here is derived from an EMBL/GenBank/DDBJ whole genome shotgun (WGS) entry which is preliminary data.</text>
</comment>
<accession>A0A9W5TY18</accession>
<dbReference type="AlphaFoldDB" id="A0A9W5TY18"/>
<organism evidence="1 2">
    <name type="scientific">Lentibacillus populi</name>
    <dbReference type="NCBI Taxonomy" id="1827502"/>
    <lineage>
        <taxon>Bacteria</taxon>
        <taxon>Bacillati</taxon>
        <taxon>Bacillota</taxon>
        <taxon>Bacilli</taxon>
        <taxon>Bacillales</taxon>
        <taxon>Bacillaceae</taxon>
        <taxon>Lentibacillus</taxon>
    </lineage>
</organism>
<gene>
    <name evidence="1" type="ORF">GCM10011409_23460</name>
</gene>
<reference evidence="1" key="2">
    <citation type="submission" date="2020-09" db="EMBL/GenBank/DDBJ databases">
        <authorList>
            <person name="Sun Q."/>
            <person name="Zhou Y."/>
        </authorList>
    </citation>
    <scope>NUCLEOTIDE SEQUENCE</scope>
    <source>
        <strain evidence="1">CGMCC 1.15454</strain>
    </source>
</reference>
<proteinExistence type="predicted"/>
<evidence type="ECO:0000313" key="2">
    <source>
        <dbReference type="Proteomes" id="UP000621492"/>
    </source>
</evidence>
<name>A0A9W5TY18_9BACI</name>
<dbReference type="EMBL" id="BMJD01000017">
    <property type="protein sequence ID" value="GGB45177.1"/>
    <property type="molecule type" value="Genomic_DNA"/>
</dbReference>
<protein>
    <submittedName>
        <fullName evidence="1">Uncharacterized protein</fullName>
    </submittedName>
</protein>
<evidence type="ECO:0000313" key="1">
    <source>
        <dbReference type="EMBL" id="GGB45177.1"/>
    </source>
</evidence>
<dbReference type="Proteomes" id="UP000621492">
    <property type="component" value="Unassembled WGS sequence"/>
</dbReference>